<comment type="caution">
    <text evidence="1">The sequence shown here is derived from an EMBL/GenBank/DDBJ whole genome shotgun (WGS) entry which is preliminary data.</text>
</comment>
<reference evidence="1 2" key="1">
    <citation type="submission" date="2023-06" db="EMBL/GenBank/DDBJ databases">
        <title>Novel species in genus Planococcus.</title>
        <authorList>
            <person name="Ning S."/>
        </authorList>
    </citation>
    <scope>NUCLEOTIDE SEQUENCE [LARGE SCALE GENOMIC DNA]</scope>
    <source>
        <strain evidence="1 2">N064</strain>
    </source>
</reference>
<name>A0ABT8MTH1_9BACL</name>
<gene>
    <name evidence="1" type="ORF">QWY15_12950</name>
</gene>
<evidence type="ECO:0000313" key="1">
    <source>
        <dbReference type="EMBL" id="MDN7228207.1"/>
    </source>
</evidence>
<evidence type="ECO:0000313" key="2">
    <source>
        <dbReference type="Proteomes" id="UP001172054"/>
    </source>
</evidence>
<protein>
    <submittedName>
        <fullName evidence="1">Uncharacterized protein</fullName>
    </submittedName>
</protein>
<organism evidence="1 2">
    <name type="scientific">Planococcus liqunii</name>
    <dbReference type="NCBI Taxonomy" id="3058394"/>
    <lineage>
        <taxon>Bacteria</taxon>
        <taxon>Bacillati</taxon>
        <taxon>Bacillota</taxon>
        <taxon>Bacilli</taxon>
        <taxon>Bacillales</taxon>
        <taxon>Caryophanaceae</taxon>
        <taxon>Planococcus</taxon>
    </lineage>
</organism>
<dbReference type="EMBL" id="JAUJWW010000005">
    <property type="protein sequence ID" value="MDN7228207.1"/>
    <property type="molecule type" value="Genomic_DNA"/>
</dbReference>
<proteinExistence type="predicted"/>
<dbReference type="Proteomes" id="UP001172054">
    <property type="component" value="Unassembled WGS sequence"/>
</dbReference>
<keyword evidence="2" id="KW-1185">Reference proteome</keyword>
<dbReference type="RefSeq" id="WP_300980871.1">
    <property type="nucleotide sequence ID" value="NZ_CP129238.1"/>
</dbReference>
<accession>A0ABT8MTH1</accession>
<sequence>MKNDLFFKVVLSGILICLIVIVDNMTTEAEELNHPEVPVSVESPENRIIQIAPNKIGIVDEGTVSGWKQLVIFEYKEQSGEYEVSSTIPYEEMFTHPEFNEIPVKSNAYGN</sequence>